<accession>A0ABD0JZB9</accession>
<organism evidence="2 3">
    <name type="scientific">Batillaria attramentaria</name>
    <dbReference type="NCBI Taxonomy" id="370345"/>
    <lineage>
        <taxon>Eukaryota</taxon>
        <taxon>Metazoa</taxon>
        <taxon>Spiralia</taxon>
        <taxon>Lophotrochozoa</taxon>
        <taxon>Mollusca</taxon>
        <taxon>Gastropoda</taxon>
        <taxon>Caenogastropoda</taxon>
        <taxon>Sorbeoconcha</taxon>
        <taxon>Cerithioidea</taxon>
        <taxon>Batillariidae</taxon>
        <taxon>Batillaria</taxon>
    </lineage>
</organism>
<feature type="compositionally biased region" description="Basic and acidic residues" evidence="1">
    <location>
        <begin position="244"/>
        <end position="254"/>
    </location>
</feature>
<evidence type="ECO:0000256" key="1">
    <source>
        <dbReference type="SAM" id="MobiDB-lite"/>
    </source>
</evidence>
<dbReference type="InterPro" id="IPR038875">
    <property type="entry name" value="PLA2_conodipine-like"/>
</dbReference>
<dbReference type="Proteomes" id="UP001519460">
    <property type="component" value="Unassembled WGS sequence"/>
</dbReference>
<evidence type="ECO:0000313" key="2">
    <source>
        <dbReference type="EMBL" id="KAK7480485.1"/>
    </source>
</evidence>
<comment type="caution">
    <text evidence="2">The sequence shown here is derived from an EMBL/GenBank/DDBJ whole genome shotgun (WGS) entry which is preliminary data.</text>
</comment>
<dbReference type="PANTHER" id="PTHR37687:SF1">
    <property type="entry name" value="AGAP006772-PA"/>
    <property type="match status" value="1"/>
</dbReference>
<dbReference type="EMBL" id="JACVVK020000281">
    <property type="protein sequence ID" value="KAK7480485.1"/>
    <property type="molecule type" value="Genomic_DNA"/>
</dbReference>
<feature type="region of interest" description="Disordered" evidence="1">
    <location>
        <begin position="1"/>
        <end position="59"/>
    </location>
</feature>
<reference evidence="2 3" key="1">
    <citation type="journal article" date="2023" name="Sci. Data">
        <title>Genome assembly of the Korean intertidal mud-creeper Batillaria attramentaria.</title>
        <authorList>
            <person name="Patra A.K."/>
            <person name="Ho P.T."/>
            <person name="Jun S."/>
            <person name="Lee S.J."/>
            <person name="Kim Y."/>
            <person name="Won Y.J."/>
        </authorList>
    </citation>
    <scope>NUCLEOTIDE SEQUENCE [LARGE SCALE GENOMIC DNA]</scope>
    <source>
        <strain evidence="2">Wonlab-2016</strain>
    </source>
</reference>
<protein>
    <submittedName>
        <fullName evidence="2">Uncharacterized protein</fullName>
    </submittedName>
</protein>
<gene>
    <name evidence="2" type="ORF">BaRGS_00028302</name>
</gene>
<evidence type="ECO:0000313" key="3">
    <source>
        <dbReference type="Proteomes" id="UP001519460"/>
    </source>
</evidence>
<feature type="compositionally biased region" description="Acidic residues" evidence="1">
    <location>
        <begin position="232"/>
        <end position="243"/>
    </location>
</feature>
<feature type="compositionally biased region" description="Low complexity" evidence="1">
    <location>
        <begin position="25"/>
        <end position="35"/>
    </location>
</feature>
<feature type="compositionally biased region" description="Low complexity" evidence="1">
    <location>
        <begin position="1"/>
        <end position="13"/>
    </location>
</feature>
<name>A0ABD0JZB9_9CAEN</name>
<dbReference type="PANTHER" id="PTHR37687">
    <property type="entry name" value="AGAP006772-PA"/>
    <property type="match status" value="1"/>
</dbReference>
<proteinExistence type="predicted"/>
<sequence>GLAEAEAVESAVEQDMEKAEEAAEEPALLTAEPEPVSNEELDNLFEEKSEQVIPTDNGEIVETDVTLKNAAGDKVGEQETIKEVAAIPDRSSLSSLDKFWYMNNYLDPESDRKKRNSKRTPLPPALAAATFSRQAAASADSAALIEAYINKINQLQSELDQAKLVAYLEDVENDILTDALNQATLAQIDGKTSAGELRSLQDAIRVEEALQQVKAKKLSAETVATEMIEELEDAADEDEDEGEAEKRGEPWRKRADELQSEVPVYLTGDNRRQQSELSDIYGDTSDAVAWDNGDNDITDDYSRNLPALLREATNRDSSISSLFYDKPDQCPAVREFTTNCAFADQYGLPIDFEARALCNMHEMCYTCGQSLDVTQSQCDFIYRAASTMLCEDEEECVLEAEVFLRAMKLKHRYVDFSQSICSSKCTAQFLGIV</sequence>
<dbReference type="AlphaFoldDB" id="A0ABD0JZB9"/>
<keyword evidence="3" id="KW-1185">Reference proteome</keyword>
<feature type="non-terminal residue" evidence="2">
    <location>
        <position position="1"/>
    </location>
</feature>
<feature type="region of interest" description="Disordered" evidence="1">
    <location>
        <begin position="232"/>
        <end position="254"/>
    </location>
</feature>